<dbReference type="Proteomes" id="UP000468943">
    <property type="component" value="Unassembled WGS sequence"/>
</dbReference>
<name>A0A6I4SLE2_9SPHN</name>
<evidence type="ECO:0000256" key="1">
    <source>
        <dbReference type="SAM" id="SignalP"/>
    </source>
</evidence>
<organism evidence="2 3">
    <name type="scientific">Pontixanthobacter gangjinensis</name>
    <dbReference type="NCBI Taxonomy" id="1028742"/>
    <lineage>
        <taxon>Bacteria</taxon>
        <taxon>Pseudomonadati</taxon>
        <taxon>Pseudomonadota</taxon>
        <taxon>Alphaproteobacteria</taxon>
        <taxon>Sphingomonadales</taxon>
        <taxon>Erythrobacteraceae</taxon>
        <taxon>Pontixanthobacter</taxon>
    </lineage>
</organism>
<reference evidence="2 3" key="1">
    <citation type="submission" date="2019-12" db="EMBL/GenBank/DDBJ databases">
        <title>Genomic-based taxomic classification of the family Erythrobacteraceae.</title>
        <authorList>
            <person name="Xu L."/>
        </authorList>
    </citation>
    <scope>NUCLEOTIDE SEQUENCE [LARGE SCALE GENOMIC DNA]</scope>
    <source>
        <strain evidence="2 3">JCM 17802</strain>
    </source>
</reference>
<dbReference type="OrthoDB" id="5956991at2"/>
<keyword evidence="3" id="KW-1185">Reference proteome</keyword>
<dbReference type="EMBL" id="WTYS01000001">
    <property type="protein sequence ID" value="MXO55976.1"/>
    <property type="molecule type" value="Genomic_DNA"/>
</dbReference>
<feature type="signal peptide" evidence="1">
    <location>
        <begin position="1"/>
        <end position="21"/>
    </location>
</feature>
<comment type="caution">
    <text evidence="2">The sequence shown here is derived from an EMBL/GenBank/DDBJ whole genome shotgun (WGS) entry which is preliminary data.</text>
</comment>
<sequence length="138" mass="14868">MRKLTIIAAAAAMLAAPALGAQEQNSGEVAGQTRGEIKLAEMLEGRIAGEPQSCIRMMPSTDLTVIDGTALVYKSGRTLYVNVTDNPASIDEDDTMVRRTSFASRLCNTDIITKIDRFHGGYTGNVNLGLFIPYRKAS</sequence>
<protein>
    <submittedName>
        <fullName evidence="2">Uncharacterized protein</fullName>
    </submittedName>
</protein>
<accession>A0A6I4SLE2</accession>
<gene>
    <name evidence="2" type="ORF">GRI36_03675</name>
</gene>
<proteinExistence type="predicted"/>
<feature type="chain" id="PRO_5026298621" evidence="1">
    <location>
        <begin position="22"/>
        <end position="138"/>
    </location>
</feature>
<dbReference type="AlphaFoldDB" id="A0A6I4SLE2"/>
<evidence type="ECO:0000313" key="2">
    <source>
        <dbReference type="EMBL" id="MXO55976.1"/>
    </source>
</evidence>
<keyword evidence="1" id="KW-0732">Signal</keyword>
<dbReference type="RefSeq" id="WP_160597237.1">
    <property type="nucleotide sequence ID" value="NZ_WTYS01000001.1"/>
</dbReference>
<evidence type="ECO:0000313" key="3">
    <source>
        <dbReference type="Proteomes" id="UP000468943"/>
    </source>
</evidence>